<name>A0A8H5FCR7_9AGAR</name>
<keyword evidence="2" id="KW-1185">Reference proteome</keyword>
<evidence type="ECO:0000313" key="2">
    <source>
        <dbReference type="Proteomes" id="UP000541558"/>
    </source>
</evidence>
<organism evidence="1 2">
    <name type="scientific">Ephemerocybe angulata</name>
    <dbReference type="NCBI Taxonomy" id="980116"/>
    <lineage>
        <taxon>Eukaryota</taxon>
        <taxon>Fungi</taxon>
        <taxon>Dikarya</taxon>
        <taxon>Basidiomycota</taxon>
        <taxon>Agaricomycotina</taxon>
        <taxon>Agaricomycetes</taxon>
        <taxon>Agaricomycetidae</taxon>
        <taxon>Agaricales</taxon>
        <taxon>Agaricineae</taxon>
        <taxon>Psathyrellaceae</taxon>
        <taxon>Ephemerocybe</taxon>
    </lineage>
</organism>
<sequence>MLGEGARMTPSESQLEPLLGAVDQHDHELEIDIGKRPELEAALVRKVDRRMSILVLIYILNYIDRNNAA</sequence>
<comment type="caution">
    <text evidence="1">The sequence shown here is derived from an EMBL/GenBank/DDBJ whole genome shotgun (WGS) entry which is preliminary data.</text>
</comment>
<dbReference type="AlphaFoldDB" id="A0A8H5FCR7"/>
<gene>
    <name evidence="1" type="ORF">D9611_007715</name>
</gene>
<dbReference type="Proteomes" id="UP000541558">
    <property type="component" value="Unassembled WGS sequence"/>
</dbReference>
<dbReference type="OrthoDB" id="3063162at2759"/>
<evidence type="ECO:0000313" key="1">
    <source>
        <dbReference type="EMBL" id="KAF5331678.1"/>
    </source>
</evidence>
<reference evidence="1 2" key="1">
    <citation type="journal article" date="2020" name="ISME J.">
        <title>Uncovering the hidden diversity of litter-decomposition mechanisms in mushroom-forming fungi.</title>
        <authorList>
            <person name="Floudas D."/>
            <person name="Bentzer J."/>
            <person name="Ahren D."/>
            <person name="Johansson T."/>
            <person name="Persson P."/>
            <person name="Tunlid A."/>
        </authorList>
    </citation>
    <scope>NUCLEOTIDE SEQUENCE [LARGE SCALE GENOMIC DNA]</scope>
    <source>
        <strain evidence="1 2">CBS 175.51</strain>
    </source>
</reference>
<dbReference type="EMBL" id="JAACJK010000113">
    <property type="protein sequence ID" value="KAF5331678.1"/>
    <property type="molecule type" value="Genomic_DNA"/>
</dbReference>
<protein>
    <submittedName>
        <fullName evidence="1">Uncharacterized protein</fullName>
    </submittedName>
</protein>
<proteinExistence type="predicted"/>
<accession>A0A8H5FCR7</accession>